<protein>
    <recommendedName>
        <fullName evidence="6">C2HC/C3H-type domain-containing protein</fullName>
    </recommendedName>
</protein>
<dbReference type="Pfam" id="PF13913">
    <property type="entry name" value="zf-C2HC_2"/>
    <property type="match status" value="2"/>
</dbReference>
<evidence type="ECO:0000256" key="5">
    <source>
        <dbReference type="PROSITE-ProRule" id="PRU01371"/>
    </source>
</evidence>
<comment type="caution">
    <text evidence="7">The sequence shown here is derived from an EMBL/GenBank/DDBJ whole genome shotgun (WGS) entry which is preliminary data.</text>
</comment>
<evidence type="ECO:0000256" key="2">
    <source>
        <dbReference type="ARBA" id="ARBA00022737"/>
    </source>
</evidence>
<dbReference type="PROSITE" id="PS52027">
    <property type="entry name" value="ZF_C2HC_C3H"/>
    <property type="match status" value="1"/>
</dbReference>
<dbReference type="InterPro" id="IPR049899">
    <property type="entry name" value="Znf_C2HC_C3H"/>
</dbReference>
<evidence type="ECO:0000256" key="4">
    <source>
        <dbReference type="ARBA" id="ARBA00022833"/>
    </source>
</evidence>
<gene>
    <name evidence="7" type="ORF">EVOR1521_LOCUS20701</name>
</gene>
<accession>A0AA36NAL5</accession>
<dbReference type="EMBL" id="CAUJNA010003232">
    <property type="protein sequence ID" value="CAJ1396471.1"/>
    <property type="molecule type" value="Genomic_DNA"/>
</dbReference>
<sequence>MSGGRPQMLMCYLCGREFGSRSLPIHVPQCEKKWLAQESNKPAADRKALPPRPERLNAILAGNNLNDQERARFNEEMYNNYDQDVLDKCPWCGRTFTAHAMAIHAKSCTEDGGS</sequence>
<evidence type="ECO:0000259" key="6">
    <source>
        <dbReference type="PROSITE" id="PS52027"/>
    </source>
</evidence>
<feature type="domain" description="C2HC/C3H-type" evidence="6">
    <location>
        <begin position="7"/>
        <end position="36"/>
    </location>
</feature>
<keyword evidence="8" id="KW-1185">Reference proteome</keyword>
<evidence type="ECO:0000256" key="1">
    <source>
        <dbReference type="ARBA" id="ARBA00022723"/>
    </source>
</evidence>
<dbReference type="PANTHER" id="PTHR13555">
    <property type="entry name" value="C2H2 ZINC FINGER CGI-62-RELATED"/>
    <property type="match status" value="1"/>
</dbReference>
<keyword evidence="4" id="KW-0862">Zinc</keyword>
<reference evidence="7" key="1">
    <citation type="submission" date="2023-08" db="EMBL/GenBank/DDBJ databases">
        <authorList>
            <person name="Chen Y."/>
            <person name="Shah S."/>
            <person name="Dougan E. K."/>
            <person name="Thang M."/>
            <person name="Chan C."/>
        </authorList>
    </citation>
    <scope>NUCLEOTIDE SEQUENCE</scope>
</reference>
<organism evidence="7 8">
    <name type="scientific">Effrenium voratum</name>
    <dbReference type="NCBI Taxonomy" id="2562239"/>
    <lineage>
        <taxon>Eukaryota</taxon>
        <taxon>Sar</taxon>
        <taxon>Alveolata</taxon>
        <taxon>Dinophyceae</taxon>
        <taxon>Suessiales</taxon>
        <taxon>Symbiodiniaceae</taxon>
        <taxon>Effrenium</taxon>
    </lineage>
</organism>
<proteinExistence type="predicted"/>
<evidence type="ECO:0000313" key="7">
    <source>
        <dbReference type="EMBL" id="CAJ1396471.1"/>
    </source>
</evidence>
<name>A0AA36NAL5_9DINO</name>
<dbReference type="GO" id="GO:0008270">
    <property type="term" value="F:zinc ion binding"/>
    <property type="evidence" value="ECO:0007669"/>
    <property type="project" value="UniProtKB-KW"/>
</dbReference>
<keyword evidence="1" id="KW-0479">Metal-binding</keyword>
<dbReference type="InterPro" id="IPR026319">
    <property type="entry name" value="ZC2HC1A/B-like"/>
</dbReference>
<dbReference type="PANTHER" id="PTHR13555:SF68">
    <property type="entry name" value="ZINC FINGER PROTEIN 474"/>
    <property type="match status" value="1"/>
</dbReference>
<dbReference type="AlphaFoldDB" id="A0AA36NAL5"/>
<keyword evidence="2" id="KW-0677">Repeat</keyword>
<dbReference type="Gene3D" id="3.30.160.60">
    <property type="entry name" value="Classic Zinc Finger"/>
    <property type="match status" value="2"/>
</dbReference>
<keyword evidence="3 5" id="KW-0863">Zinc-finger</keyword>
<evidence type="ECO:0000313" key="8">
    <source>
        <dbReference type="Proteomes" id="UP001178507"/>
    </source>
</evidence>
<dbReference type="Proteomes" id="UP001178507">
    <property type="component" value="Unassembled WGS sequence"/>
</dbReference>
<evidence type="ECO:0000256" key="3">
    <source>
        <dbReference type="ARBA" id="ARBA00022771"/>
    </source>
</evidence>